<accession>A0AAV4QHD0</accession>
<sequence length="91" mass="10290">MNSRTLSLQGHHATLEEECLLSPPRKAKDRKVWGTALFTIHFSATVCLPRNGTAHCAGNSCYLVKYLEAEIGKSHSERKMNNETLSFLKWK</sequence>
<keyword evidence="2" id="KW-1185">Reference proteome</keyword>
<name>A0AAV4QHD0_CAEEX</name>
<dbReference type="Proteomes" id="UP001054945">
    <property type="component" value="Unassembled WGS sequence"/>
</dbReference>
<evidence type="ECO:0000313" key="1">
    <source>
        <dbReference type="EMBL" id="GIY06738.1"/>
    </source>
</evidence>
<reference evidence="1 2" key="1">
    <citation type="submission" date="2021-06" db="EMBL/GenBank/DDBJ databases">
        <title>Caerostris extrusa draft genome.</title>
        <authorList>
            <person name="Kono N."/>
            <person name="Arakawa K."/>
        </authorList>
    </citation>
    <scope>NUCLEOTIDE SEQUENCE [LARGE SCALE GENOMIC DNA]</scope>
</reference>
<evidence type="ECO:0000313" key="2">
    <source>
        <dbReference type="Proteomes" id="UP001054945"/>
    </source>
</evidence>
<dbReference type="AlphaFoldDB" id="A0AAV4QHD0"/>
<organism evidence="1 2">
    <name type="scientific">Caerostris extrusa</name>
    <name type="common">Bark spider</name>
    <name type="synonym">Caerostris bankana</name>
    <dbReference type="NCBI Taxonomy" id="172846"/>
    <lineage>
        <taxon>Eukaryota</taxon>
        <taxon>Metazoa</taxon>
        <taxon>Ecdysozoa</taxon>
        <taxon>Arthropoda</taxon>
        <taxon>Chelicerata</taxon>
        <taxon>Arachnida</taxon>
        <taxon>Araneae</taxon>
        <taxon>Araneomorphae</taxon>
        <taxon>Entelegynae</taxon>
        <taxon>Araneoidea</taxon>
        <taxon>Araneidae</taxon>
        <taxon>Caerostris</taxon>
    </lineage>
</organism>
<proteinExistence type="predicted"/>
<dbReference type="EMBL" id="BPLR01005995">
    <property type="protein sequence ID" value="GIY06738.1"/>
    <property type="molecule type" value="Genomic_DNA"/>
</dbReference>
<protein>
    <submittedName>
        <fullName evidence="1">Uncharacterized protein</fullName>
    </submittedName>
</protein>
<gene>
    <name evidence="1" type="ORF">CEXT_3461</name>
</gene>
<comment type="caution">
    <text evidence="1">The sequence shown here is derived from an EMBL/GenBank/DDBJ whole genome shotgun (WGS) entry which is preliminary data.</text>
</comment>